<evidence type="ECO:0000313" key="11">
    <source>
        <dbReference type="EMBL" id="MBA6119448.1"/>
    </source>
</evidence>
<sequence length="179" mass="19724">MQFQLAYSGLQWTDIYLMLQGLWRTALLTILAGLLGTLLGTFVGWLRYTSRVGFYVLSPLVDVARSVPLIIQFILANSVFAAVGVPLDPLEVGLLTLSLYMGGMTSELVRSGLYSVRPQLKQASRSLGMSYWQELIHVSFPLALRAIFPGWIGTIIGLTKDTALVSVIGYVELLREGLK</sequence>
<evidence type="ECO:0000256" key="5">
    <source>
        <dbReference type="ARBA" id="ARBA00022692"/>
    </source>
</evidence>
<name>A0A7W2L6P6_PSEPU</name>
<organism evidence="11 12">
    <name type="scientific">Pseudomonas putida</name>
    <name type="common">Arthrobacter siderocapsulatus</name>
    <dbReference type="NCBI Taxonomy" id="303"/>
    <lineage>
        <taxon>Bacteria</taxon>
        <taxon>Pseudomonadati</taxon>
        <taxon>Pseudomonadota</taxon>
        <taxon>Gammaproteobacteria</taxon>
        <taxon>Pseudomonadales</taxon>
        <taxon>Pseudomonadaceae</taxon>
        <taxon>Pseudomonas</taxon>
    </lineage>
</organism>
<evidence type="ECO:0000256" key="8">
    <source>
        <dbReference type="ARBA" id="ARBA00023136"/>
    </source>
</evidence>
<dbReference type="RefSeq" id="WP_176516559.1">
    <property type="nucleotide sequence ID" value="NZ_CP060529.1"/>
</dbReference>
<gene>
    <name evidence="11" type="ORF">H4C47_27545</name>
</gene>
<dbReference type="PANTHER" id="PTHR30614:SF0">
    <property type="entry name" value="L-CYSTINE TRANSPORT SYSTEM PERMEASE PROTEIN TCYL"/>
    <property type="match status" value="1"/>
</dbReference>
<protein>
    <submittedName>
        <fullName evidence="11">ABC transporter permease subunit</fullName>
    </submittedName>
</protein>
<dbReference type="InterPro" id="IPR035906">
    <property type="entry name" value="MetI-like_sf"/>
</dbReference>
<keyword evidence="8 9" id="KW-0472">Membrane</keyword>
<evidence type="ECO:0000256" key="4">
    <source>
        <dbReference type="ARBA" id="ARBA00022475"/>
    </source>
</evidence>
<comment type="caution">
    <text evidence="11">The sequence shown here is derived from an EMBL/GenBank/DDBJ whole genome shotgun (WGS) entry which is preliminary data.</text>
</comment>
<dbReference type="InterPro" id="IPR010065">
    <property type="entry name" value="AA_ABC_transptr_permease_3TM"/>
</dbReference>
<dbReference type="AlphaFoldDB" id="A0A7W2L6P6"/>
<keyword evidence="4" id="KW-1003">Cell membrane</keyword>
<feature type="transmembrane region" description="Helical" evidence="9">
    <location>
        <begin position="67"/>
        <end position="85"/>
    </location>
</feature>
<evidence type="ECO:0000256" key="6">
    <source>
        <dbReference type="ARBA" id="ARBA00022970"/>
    </source>
</evidence>
<proteinExistence type="inferred from homology"/>
<dbReference type="PANTHER" id="PTHR30614">
    <property type="entry name" value="MEMBRANE COMPONENT OF AMINO ACID ABC TRANSPORTER"/>
    <property type="match status" value="1"/>
</dbReference>
<evidence type="ECO:0000256" key="2">
    <source>
        <dbReference type="ARBA" id="ARBA00010072"/>
    </source>
</evidence>
<evidence type="ECO:0000256" key="7">
    <source>
        <dbReference type="ARBA" id="ARBA00022989"/>
    </source>
</evidence>
<dbReference type="PROSITE" id="PS50928">
    <property type="entry name" value="ABC_TM1"/>
    <property type="match status" value="1"/>
</dbReference>
<reference evidence="11 12" key="1">
    <citation type="submission" date="2020-07" db="EMBL/GenBank/DDBJ databases">
        <title>Diversity of carbapenemase encoding genes among Pseudomonas putida group clinical isolates in a tertiary Brazilian hospital.</title>
        <authorList>
            <person name="Alberto-Lei F."/>
            <person name="Nodari C.S."/>
            <person name="Streling A.P."/>
            <person name="Paulino J.T."/>
            <person name="Bessa-Neto F.O."/>
            <person name="Cayo R."/>
            <person name="Gales A.C."/>
        </authorList>
    </citation>
    <scope>NUCLEOTIDE SEQUENCE [LARGE SCALE GENOMIC DNA]</scope>
    <source>
        <strain evidence="11 12">12464</strain>
    </source>
</reference>
<dbReference type="InterPro" id="IPR043429">
    <property type="entry name" value="ArtM/GltK/GlnP/TcyL/YhdX-like"/>
</dbReference>
<dbReference type="GO" id="GO:0043190">
    <property type="term" value="C:ATP-binding cassette (ABC) transporter complex"/>
    <property type="evidence" value="ECO:0007669"/>
    <property type="project" value="InterPro"/>
</dbReference>
<dbReference type="GO" id="GO:0015184">
    <property type="term" value="F:L-cystine transmembrane transporter activity"/>
    <property type="evidence" value="ECO:0007669"/>
    <property type="project" value="TreeGrafter"/>
</dbReference>
<comment type="similarity">
    <text evidence="2">Belongs to the binding-protein-dependent transport system permease family. HisMQ subfamily.</text>
</comment>
<dbReference type="EMBL" id="JACGDG010000057">
    <property type="protein sequence ID" value="MBA6119448.1"/>
    <property type="molecule type" value="Genomic_DNA"/>
</dbReference>
<evidence type="ECO:0000256" key="9">
    <source>
        <dbReference type="RuleBase" id="RU363032"/>
    </source>
</evidence>
<comment type="subcellular location">
    <subcellularLocation>
        <location evidence="1">Cell inner membrane</location>
        <topology evidence="1">Multi-pass membrane protein</topology>
    </subcellularLocation>
    <subcellularLocation>
        <location evidence="9">Cell membrane</location>
        <topology evidence="9">Multi-pass membrane protein</topology>
    </subcellularLocation>
</comment>
<feature type="domain" description="ABC transmembrane type-1" evidence="10">
    <location>
        <begin position="22"/>
        <end position="179"/>
    </location>
</feature>
<accession>A0A7W2L6P6</accession>
<feature type="transmembrane region" description="Helical" evidence="9">
    <location>
        <begin position="26"/>
        <end position="46"/>
    </location>
</feature>
<dbReference type="InterPro" id="IPR000515">
    <property type="entry name" value="MetI-like"/>
</dbReference>
<evidence type="ECO:0000313" key="12">
    <source>
        <dbReference type="Proteomes" id="UP000553948"/>
    </source>
</evidence>
<evidence type="ECO:0000256" key="1">
    <source>
        <dbReference type="ARBA" id="ARBA00004429"/>
    </source>
</evidence>
<dbReference type="Proteomes" id="UP000553948">
    <property type="component" value="Unassembled WGS sequence"/>
</dbReference>
<dbReference type="Gene3D" id="1.10.3720.10">
    <property type="entry name" value="MetI-like"/>
    <property type="match status" value="1"/>
</dbReference>
<keyword evidence="5 9" id="KW-0812">Transmembrane</keyword>
<dbReference type="Pfam" id="PF00528">
    <property type="entry name" value="BPD_transp_1"/>
    <property type="match status" value="1"/>
</dbReference>
<keyword evidence="7 9" id="KW-1133">Transmembrane helix</keyword>
<feature type="transmembrane region" description="Helical" evidence="9">
    <location>
        <begin position="97"/>
        <end position="116"/>
    </location>
</feature>
<keyword evidence="6" id="KW-0029">Amino-acid transport</keyword>
<dbReference type="SUPFAM" id="SSF161098">
    <property type="entry name" value="MetI-like"/>
    <property type="match status" value="1"/>
</dbReference>
<dbReference type="NCBIfam" id="TIGR01726">
    <property type="entry name" value="HEQRo_perm_3TM"/>
    <property type="match status" value="1"/>
</dbReference>
<evidence type="ECO:0000259" key="10">
    <source>
        <dbReference type="PROSITE" id="PS50928"/>
    </source>
</evidence>
<evidence type="ECO:0000256" key="3">
    <source>
        <dbReference type="ARBA" id="ARBA00022448"/>
    </source>
</evidence>
<keyword evidence="3 9" id="KW-0813">Transport</keyword>
<dbReference type="CDD" id="cd06261">
    <property type="entry name" value="TM_PBP2"/>
    <property type="match status" value="1"/>
</dbReference>